<dbReference type="EMBL" id="JAIWYP010000001">
    <property type="protein sequence ID" value="KAH3892626.1"/>
    <property type="molecule type" value="Genomic_DNA"/>
</dbReference>
<feature type="chain" id="PRO_5039104010" evidence="2">
    <location>
        <begin position="29"/>
        <end position="348"/>
    </location>
</feature>
<gene>
    <name evidence="3" type="ORF">DPMN_016747</name>
</gene>
<proteinExistence type="predicted"/>
<reference evidence="3" key="1">
    <citation type="journal article" date="2019" name="bioRxiv">
        <title>The Genome of the Zebra Mussel, Dreissena polymorpha: A Resource for Invasive Species Research.</title>
        <authorList>
            <person name="McCartney M.A."/>
            <person name="Auch B."/>
            <person name="Kono T."/>
            <person name="Mallez S."/>
            <person name="Zhang Y."/>
            <person name="Obille A."/>
            <person name="Becker A."/>
            <person name="Abrahante J.E."/>
            <person name="Garbe J."/>
            <person name="Badalamenti J.P."/>
            <person name="Herman A."/>
            <person name="Mangelson H."/>
            <person name="Liachko I."/>
            <person name="Sullivan S."/>
            <person name="Sone E.D."/>
            <person name="Koren S."/>
            <person name="Silverstein K.A.T."/>
            <person name="Beckman K.B."/>
            <person name="Gohl D.M."/>
        </authorList>
    </citation>
    <scope>NUCLEOTIDE SEQUENCE</scope>
    <source>
        <strain evidence="3">Duluth1</strain>
        <tissue evidence="3">Whole animal</tissue>
    </source>
</reference>
<keyword evidence="4" id="KW-1185">Reference proteome</keyword>
<name>A0A9D4NDG0_DREPO</name>
<evidence type="ECO:0000313" key="4">
    <source>
        <dbReference type="Proteomes" id="UP000828390"/>
    </source>
</evidence>
<evidence type="ECO:0000256" key="2">
    <source>
        <dbReference type="SAM" id="SignalP"/>
    </source>
</evidence>
<feature type="signal peptide" evidence="2">
    <location>
        <begin position="1"/>
        <end position="28"/>
    </location>
</feature>
<dbReference type="AlphaFoldDB" id="A0A9D4NDG0"/>
<dbReference type="OrthoDB" id="6101168at2759"/>
<protein>
    <submittedName>
        <fullName evidence="3">Uncharacterized protein</fullName>
    </submittedName>
</protein>
<accession>A0A9D4NDG0</accession>
<evidence type="ECO:0000256" key="1">
    <source>
        <dbReference type="SAM" id="Coils"/>
    </source>
</evidence>
<evidence type="ECO:0000313" key="3">
    <source>
        <dbReference type="EMBL" id="KAH3892626.1"/>
    </source>
</evidence>
<dbReference type="Proteomes" id="UP000828390">
    <property type="component" value="Unassembled WGS sequence"/>
</dbReference>
<comment type="caution">
    <text evidence="3">The sequence shown here is derived from an EMBL/GenBank/DDBJ whole genome shotgun (WGS) entry which is preliminary data.</text>
</comment>
<organism evidence="3 4">
    <name type="scientific">Dreissena polymorpha</name>
    <name type="common">Zebra mussel</name>
    <name type="synonym">Mytilus polymorpha</name>
    <dbReference type="NCBI Taxonomy" id="45954"/>
    <lineage>
        <taxon>Eukaryota</taxon>
        <taxon>Metazoa</taxon>
        <taxon>Spiralia</taxon>
        <taxon>Lophotrochozoa</taxon>
        <taxon>Mollusca</taxon>
        <taxon>Bivalvia</taxon>
        <taxon>Autobranchia</taxon>
        <taxon>Heteroconchia</taxon>
        <taxon>Euheterodonta</taxon>
        <taxon>Imparidentia</taxon>
        <taxon>Neoheterodontei</taxon>
        <taxon>Myida</taxon>
        <taxon>Dreissenoidea</taxon>
        <taxon>Dreissenidae</taxon>
        <taxon>Dreissena</taxon>
    </lineage>
</organism>
<keyword evidence="2" id="KW-0732">Signal</keyword>
<reference evidence="3" key="2">
    <citation type="submission" date="2020-11" db="EMBL/GenBank/DDBJ databases">
        <authorList>
            <person name="McCartney M.A."/>
            <person name="Auch B."/>
            <person name="Kono T."/>
            <person name="Mallez S."/>
            <person name="Becker A."/>
            <person name="Gohl D.M."/>
            <person name="Silverstein K.A.T."/>
            <person name="Koren S."/>
            <person name="Bechman K.B."/>
            <person name="Herman A."/>
            <person name="Abrahante J.E."/>
            <person name="Garbe J."/>
        </authorList>
    </citation>
    <scope>NUCLEOTIDE SEQUENCE</scope>
    <source>
        <strain evidence="3">Duluth1</strain>
        <tissue evidence="3">Whole animal</tissue>
    </source>
</reference>
<keyword evidence="1" id="KW-0175">Coiled coil</keyword>
<feature type="coiled-coil region" evidence="1">
    <location>
        <begin position="203"/>
        <end position="258"/>
    </location>
</feature>
<sequence length="348" mass="40270">MAVSSVFFNVLMLCALTCSIICTEHREAEEDINKCNDGVCLAKDSFIRDDLDKLHNYQDDAALESQLMLQTMTTVEMYRAQREVAQYLEMALLMSADHADVAKEIRITAHESRSQHLMTSGLMKNFAVTALDIVSRKIPKLFVGLKMKKPPVIKTILNQILATAEEMKTETEYTRKRYYDLHGQVQNNIITVNTKTNDNRKKSDELKVRMEKEKQQAKLAKEQEHKLGKTKADLDKDIQKLKQKRDNLYGSAKREQENRKDHTFKFGHSMGGIGFILDLFGNIFTHIFGGNDNYYQEIMKKYREADESLRRTMEGQEDIIDQIRDKRANALISLENRKKNGSSTRWSW</sequence>